<comment type="caution">
    <text evidence="2">The sequence shown here is derived from an EMBL/GenBank/DDBJ whole genome shotgun (WGS) entry which is preliminary data.</text>
</comment>
<evidence type="ECO:0000313" key="3">
    <source>
        <dbReference type="Proteomes" id="UP000276133"/>
    </source>
</evidence>
<keyword evidence="1" id="KW-1133">Transmembrane helix</keyword>
<accession>A0A3M7RWX1</accession>
<keyword evidence="1" id="KW-0812">Transmembrane</keyword>
<dbReference type="Proteomes" id="UP000276133">
    <property type="component" value="Unassembled WGS sequence"/>
</dbReference>
<protein>
    <submittedName>
        <fullName evidence="2">Uncharacterized protein</fullName>
    </submittedName>
</protein>
<keyword evidence="3" id="KW-1185">Reference proteome</keyword>
<name>A0A3M7RWX1_BRAPC</name>
<evidence type="ECO:0000313" key="2">
    <source>
        <dbReference type="EMBL" id="RNA27878.1"/>
    </source>
</evidence>
<keyword evidence="1" id="KW-0472">Membrane</keyword>
<dbReference type="AlphaFoldDB" id="A0A3M7RWX1"/>
<gene>
    <name evidence="2" type="ORF">BpHYR1_043834</name>
</gene>
<reference evidence="2 3" key="1">
    <citation type="journal article" date="2018" name="Sci. Rep.">
        <title>Genomic signatures of local adaptation to the degree of environmental predictability in rotifers.</title>
        <authorList>
            <person name="Franch-Gras L."/>
            <person name="Hahn C."/>
            <person name="Garcia-Roger E.M."/>
            <person name="Carmona M.J."/>
            <person name="Serra M."/>
            <person name="Gomez A."/>
        </authorList>
    </citation>
    <scope>NUCLEOTIDE SEQUENCE [LARGE SCALE GENOMIC DNA]</scope>
    <source>
        <strain evidence="2">HYR1</strain>
    </source>
</reference>
<sequence>MVTTLGNTIPLTLESIRERVTTKSNTKIFTKITFKALFIYQCAILFPNLFKIRHEKEFKK</sequence>
<evidence type="ECO:0000256" key="1">
    <source>
        <dbReference type="SAM" id="Phobius"/>
    </source>
</evidence>
<organism evidence="2 3">
    <name type="scientific">Brachionus plicatilis</name>
    <name type="common">Marine rotifer</name>
    <name type="synonym">Brachionus muelleri</name>
    <dbReference type="NCBI Taxonomy" id="10195"/>
    <lineage>
        <taxon>Eukaryota</taxon>
        <taxon>Metazoa</taxon>
        <taxon>Spiralia</taxon>
        <taxon>Gnathifera</taxon>
        <taxon>Rotifera</taxon>
        <taxon>Eurotatoria</taxon>
        <taxon>Monogononta</taxon>
        <taxon>Pseudotrocha</taxon>
        <taxon>Ploima</taxon>
        <taxon>Brachionidae</taxon>
        <taxon>Brachionus</taxon>
    </lineage>
</organism>
<feature type="transmembrane region" description="Helical" evidence="1">
    <location>
        <begin position="32"/>
        <end position="50"/>
    </location>
</feature>
<proteinExistence type="predicted"/>
<dbReference type="EMBL" id="REGN01002483">
    <property type="protein sequence ID" value="RNA27878.1"/>
    <property type="molecule type" value="Genomic_DNA"/>
</dbReference>